<protein>
    <recommendedName>
        <fullName evidence="1">Transposase IS66 central domain-containing protein</fullName>
    </recommendedName>
</protein>
<dbReference type="InterPro" id="IPR052344">
    <property type="entry name" value="Transposase-related"/>
</dbReference>
<evidence type="ECO:0000259" key="1">
    <source>
        <dbReference type="Pfam" id="PF03050"/>
    </source>
</evidence>
<dbReference type="KEGG" id="slk:SLUN_30040"/>
<feature type="domain" description="Transposase IS66 central" evidence="1">
    <location>
        <begin position="84"/>
        <end position="279"/>
    </location>
</feature>
<dbReference type="PANTHER" id="PTHR33678:SF1">
    <property type="entry name" value="BLL1576 PROTEIN"/>
    <property type="match status" value="1"/>
</dbReference>
<dbReference type="AlphaFoldDB" id="A0A2R4T9K8"/>
<dbReference type="Proteomes" id="UP000244201">
    <property type="component" value="Chromosome"/>
</dbReference>
<keyword evidence="3" id="KW-1185">Reference proteome</keyword>
<dbReference type="Pfam" id="PF03050">
    <property type="entry name" value="DDE_Tnp_IS66"/>
    <property type="match status" value="1"/>
</dbReference>
<proteinExistence type="predicted"/>
<dbReference type="PANTHER" id="PTHR33678">
    <property type="entry name" value="BLL1576 PROTEIN"/>
    <property type="match status" value="1"/>
</dbReference>
<dbReference type="EMBL" id="CP026304">
    <property type="protein sequence ID" value="AVZ75818.1"/>
    <property type="molecule type" value="Genomic_DNA"/>
</dbReference>
<reference evidence="2 3" key="1">
    <citation type="submission" date="2018-01" db="EMBL/GenBank/DDBJ databases">
        <title>Complete genome sequence of Streptomyces lunaelactis MM109T, a Ferroverdin A producer isolated from cave moonmilk deposits.</title>
        <authorList>
            <person name="Naome A."/>
            <person name="Martinet L."/>
            <person name="Maciejewska M."/>
            <person name="Anderssen S."/>
            <person name="Adam D."/>
            <person name="Tenconi E."/>
            <person name="Deflandre B."/>
            <person name="Arguelles-Arias A."/>
            <person name="Calusinska M."/>
            <person name="Copieters W."/>
            <person name="Karim L."/>
            <person name="Hanikenne M."/>
            <person name="Baurain D."/>
            <person name="van Wezel G."/>
            <person name="Smargiasso N."/>
            <person name="de Pauw E."/>
            <person name="Delfosse P."/>
            <person name="Rigali S."/>
        </authorList>
    </citation>
    <scope>NUCLEOTIDE SEQUENCE [LARGE SCALE GENOMIC DNA]</scope>
    <source>
        <strain evidence="2 3">MM109</strain>
    </source>
</reference>
<evidence type="ECO:0000313" key="2">
    <source>
        <dbReference type="EMBL" id="AVZ75818.1"/>
    </source>
</evidence>
<dbReference type="InterPro" id="IPR004291">
    <property type="entry name" value="Transposase_IS66_central"/>
</dbReference>
<evidence type="ECO:0000313" key="3">
    <source>
        <dbReference type="Proteomes" id="UP000244201"/>
    </source>
</evidence>
<sequence>MSDLRAVNARLRQVVADKDELIASQDTLIRLQRDQLAGQDELLVEQARLIALVEEQNAALRRQVGLDSTNSSTPPSADSIGANVYTARTDNLIWYGAHQTRSHAAVDGFDILPRFAGVLIRDDWHGYHKYSDPTRGGKVTQVQLCCAHLLRDLKAVWESDPEHQAWAEQIRQTLKKARRTVDTAITQGAAGLSTTTSQSLRDLYLNTAQQGIDANTPGTAGRSHDAYKLAKRMRERVDQVLNFTLDFHVEWTNNPAEQAIRMAKLQAKISGSWRSMRGLTAFCRVRSYIATAKAHGVEVFTALRNAFLGDPWSIATPA</sequence>
<organism evidence="2 3">
    <name type="scientific">Streptomyces lunaelactis</name>
    <dbReference type="NCBI Taxonomy" id="1535768"/>
    <lineage>
        <taxon>Bacteria</taxon>
        <taxon>Bacillati</taxon>
        <taxon>Actinomycetota</taxon>
        <taxon>Actinomycetes</taxon>
        <taxon>Kitasatosporales</taxon>
        <taxon>Streptomycetaceae</taxon>
        <taxon>Streptomyces</taxon>
    </lineage>
</organism>
<gene>
    <name evidence="2" type="ORF">SLUN_30040</name>
</gene>
<accession>A0A2R4T9K8</accession>
<name>A0A2R4T9K8_9ACTN</name>